<organism evidence="1 2">
    <name type="scientific">Candidatus Yanofskybacteria bacterium RIFCSPLOWO2_01_FULL_42_49</name>
    <dbReference type="NCBI Taxonomy" id="1802694"/>
    <lineage>
        <taxon>Bacteria</taxon>
        <taxon>Candidatus Yanofskyibacteriota</taxon>
    </lineage>
</organism>
<name>A0A1F8GDU2_9BACT</name>
<protein>
    <submittedName>
        <fullName evidence="1">Uncharacterized protein</fullName>
    </submittedName>
</protein>
<dbReference type="Pfam" id="PF18924">
    <property type="entry name" value="DUF5674"/>
    <property type="match status" value="1"/>
</dbReference>
<evidence type="ECO:0000313" key="1">
    <source>
        <dbReference type="EMBL" id="OGN23544.1"/>
    </source>
</evidence>
<evidence type="ECO:0000313" key="2">
    <source>
        <dbReference type="Proteomes" id="UP000178227"/>
    </source>
</evidence>
<dbReference type="AlphaFoldDB" id="A0A1F8GDU2"/>
<accession>A0A1F8GDU2</accession>
<reference evidence="1 2" key="1">
    <citation type="journal article" date="2016" name="Nat. Commun.">
        <title>Thousands of microbial genomes shed light on interconnected biogeochemical processes in an aquifer system.</title>
        <authorList>
            <person name="Anantharaman K."/>
            <person name="Brown C.T."/>
            <person name="Hug L.A."/>
            <person name="Sharon I."/>
            <person name="Castelle C.J."/>
            <person name="Probst A.J."/>
            <person name="Thomas B.C."/>
            <person name="Singh A."/>
            <person name="Wilkins M.J."/>
            <person name="Karaoz U."/>
            <person name="Brodie E.L."/>
            <person name="Williams K.H."/>
            <person name="Hubbard S.S."/>
            <person name="Banfield J.F."/>
        </authorList>
    </citation>
    <scope>NUCLEOTIDE SEQUENCE [LARGE SCALE GENOMIC DNA]</scope>
</reference>
<dbReference type="Proteomes" id="UP000178227">
    <property type="component" value="Unassembled WGS sequence"/>
</dbReference>
<dbReference type="EMBL" id="MGKI01000002">
    <property type="protein sequence ID" value="OGN23544.1"/>
    <property type="molecule type" value="Genomic_DNA"/>
</dbReference>
<comment type="caution">
    <text evidence="1">The sequence shown here is derived from an EMBL/GenBank/DDBJ whole genome shotgun (WGS) entry which is preliminary data.</text>
</comment>
<proteinExistence type="predicted"/>
<gene>
    <name evidence="1" type="ORF">A2918_00595</name>
</gene>
<sequence length="114" mass="13205">MHIIENPITRVELKKIAEERFGDLVKGAVDIEQETMVLGGEFHMDELNFLYEQRGSRSEDVWGINLYPDKFGDDMIEYDSVINLKPALGNRTRGVDNIEIQEKIKKIVRKLILD</sequence>
<dbReference type="InterPro" id="IPR043731">
    <property type="entry name" value="DUF5674"/>
</dbReference>
<dbReference type="STRING" id="1802694.A2918_00595"/>